<evidence type="ECO:0000256" key="6">
    <source>
        <dbReference type="SAM" id="MobiDB-lite"/>
    </source>
</evidence>
<gene>
    <name evidence="8" type="ORF">HPB48_003043</name>
</gene>
<feature type="region of interest" description="Disordered" evidence="6">
    <location>
        <begin position="240"/>
        <end position="262"/>
    </location>
</feature>
<organism evidence="8 9">
    <name type="scientific">Haemaphysalis longicornis</name>
    <name type="common">Bush tick</name>
    <dbReference type="NCBI Taxonomy" id="44386"/>
    <lineage>
        <taxon>Eukaryota</taxon>
        <taxon>Metazoa</taxon>
        <taxon>Ecdysozoa</taxon>
        <taxon>Arthropoda</taxon>
        <taxon>Chelicerata</taxon>
        <taxon>Arachnida</taxon>
        <taxon>Acari</taxon>
        <taxon>Parasitiformes</taxon>
        <taxon>Ixodida</taxon>
        <taxon>Ixodoidea</taxon>
        <taxon>Ixodidae</taxon>
        <taxon>Haemaphysalinae</taxon>
        <taxon>Haemaphysalis</taxon>
    </lineage>
</organism>
<dbReference type="EMBL" id="JABSTR010000002">
    <property type="protein sequence ID" value="KAH9364352.1"/>
    <property type="molecule type" value="Genomic_DNA"/>
</dbReference>
<dbReference type="PANTHER" id="PTHR10342">
    <property type="entry name" value="ARYLSULFATASE"/>
    <property type="match status" value="1"/>
</dbReference>
<reference evidence="8 9" key="1">
    <citation type="journal article" date="2020" name="Cell">
        <title>Large-Scale Comparative Analyses of Tick Genomes Elucidate Their Genetic Diversity and Vector Capacities.</title>
        <authorList>
            <consortium name="Tick Genome and Microbiome Consortium (TIGMIC)"/>
            <person name="Jia N."/>
            <person name="Wang J."/>
            <person name="Shi W."/>
            <person name="Du L."/>
            <person name="Sun Y."/>
            <person name="Zhan W."/>
            <person name="Jiang J.F."/>
            <person name="Wang Q."/>
            <person name="Zhang B."/>
            <person name="Ji P."/>
            <person name="Bell-Sakyi L."/>
            <person name="Cui X.M."/>
            <person name="Yuan T.T."/>
            <person name="Jiang B.G."/>
            <person name="Yang W.F."/>
            <person name="Lam T.T."/>
            <person name="Chang Q.C."/>
            <person name="Ding S.J."/>
            <person name="Wang X.J."/>
            <person name="Zhu J.G."/>
            <person name="Ruan X.D."/>
            <person name="Zhao L."/>
            <person name="Wei J.T."/>
            <person name="Ye R.Z."/>
            <person name="Que T.C."/>
            <person name="Du C.H."/>
            <person name="Zhou Y.H."/>
            <person name="Cheng J.X."/>
            <person name="Dai P.F."/>
            <person name="Guo W.B."/>
            <person name="Han X.H."/>
            <person name="Huang E.J."/>
            <person name="Li L.F."/>
            <person name="Wei W."/>
            <person name="Gao Y.C."/>
            <person name="Liu J.Z."/>
            <person name="Shao H.Z."/>
            <person name="Wang X."/>
            <person name="Wang C.C."/>
            <person name="Yang T.C."/>
            <person name="Huo Q.B."/>
            <person name="Li W."/>
            <person name="Chen H.Y."/>
            <person name="Chen S.E."/>
            <person name="Zhou L.G."/>
            <person name="Ni X.B."/>
            <person name="Tian J.H."/>
            <person name="Sheng Y."/>
            <person name="Liu T."/>
            <person name="Pan Y.S."/>
            <person name="Xia L.Y."/>
            <person name="Li J."/>
            <person name="Zhao F."/>
            <person name="Cao W.C."/>
        </authorList>
    </citation>
    <scope>NUCLEOTIDE SEQUENCE [LARGE SCALE GENOMIC DNA]</scope>
    <source>
        <strain evidence="8">HaeL-2018</strain>
    </source>
</reference>
<evidence type="ECO:0000256" key="3">
    <source>
        <dbReference type="ARBA" id="ARBA00022723"/>
    </source>
</evidence>
<dbReference type="VEuPathDB" id="VectorBase:HLOH_064541"/>
<feature type="domain" description="Sulfatase N-terminal" evidence="7">
    <location>
        <begin position="22"/>
        <end position="248"/>
    </location>
</feature>
<dbReference type="OMA" id="FLMITHI"/>
<dbReference type="Gene3D" id="3.30.1120.10">
    <property type="match status" value="1"/>
</dbReference>
<proteinExistence type="inferred from homology"/>
<keyword evidence="5" id="KW-0325">Glycoprotein</keyword>
<protein>
    <recommendedName>
        <fullName evidence="7">Sulfatase N-terminal domain-containing protein</fullName>
    </recommendedName>
</protein>
<dbReference type="PANTHER" id="PTHR10342:SF273">
    <property type="entry name" value="RE14504P"/>
    <property type="match status" value="1"/>
</dbReference>
<evidence type="ECO:0000259" key="7">
    <source>
        <dbReference type="Pfam" id="PF00884"/>
    </source>
</evidence>
<keyword evidence="3" id="KW-0479">Metal-binding</keyword>
<keyword evidence="4" id="KW-0106">Calcium</keyword>
<evidence type="ECO:0000256" key="2">
    <source>
        <dbReference type="ARBA" id="ARBA00008779"/>
    </source>
</evidence>
<comment type="caution">
    <text evidence="8">The sequence shown here is derived from an EMBL/GenBank/DDBJ whole genome shotgun (WGS) entry which is preliminary data.</text>
</comment>
<dbReference type="GO" id="GO:0008484">
    <property type="term" value="F:sulfuric ester hydrolase activity"/>
    <property type="evidence" value="ECO:0007669"/>
    <property type="project" value="InterPro"/>
</dbReference>
<evidence type="ECO:0000256" key="1">
    <source>
        <dbReference type="ARBA" id="ARBA00001913"/>
    </source>
</evidence>
<dbReference type="Proteomes" id="UP000821853">
    <property type="component" value="Chromosome 10"/>
</dbReference>
<sequence>MLNAGLGRRLQHRPIQPGQPYGLDLNYTLLPQHLKRLGYETHLIGKPLKCSVCCYAIFVLNCSFLYVVSFAPPDEVFLRHLHTLQENASITGLDFWNGTAPAVDAYGHYSTDLFAEKAVRLIKTLDKSKPQFLYLSHQAVHSGNYDNHLQAPKRNIDKFPYIGEENRTIYAGMLDSLDEAVGRTVRALGEAGILEDSVIVFSADNGGVASGVFSTRGINWPLRGIKGSPWEGGSRAAAFFSGPQGSQRSAGSPTSSCTSPTGCQHSMVSLLDGQDMWNVLSNDEPSPRSTMVYNIDPMWGYAAVRHGRYKIVVGQQKDGVLERIPIPGNPRPQQDLDGLTEQSMSAQTLRTFYGTESLGFAPNWRLNATVMCAEECCADDTNFQSPDYVFLFDLYNDPCECNNLASTHKEVHR</sequence>
<dbReference type="InterPro" id="IPR000917">
    <property type="entry name" value="Sulfatase_N"/>
</dbReference>
<name>A0A9J6FPH6_HAELO</name>
<dbReference type="AlphaFoldDB" id="A0A9J6FPH6"/>
<comment type="similarity">
    <text evidence="2">Belongs to the sulfatase family.</text>
</comment>
<dbReference type="SUPFAM" id="SSF53649">
    <property type="entry name" value="Alkaline phosphatase-like"/>
    <property type="match status" value="1"/>
</dbReference>
<dbReference type="Gene3D" id="3.40.720.10">
    <property type="entry name" value="Alkaline Phosphatase, subunit A"/>
    <property type="match status" value="1"/>
</dbReference>
<dbReference type="InterPro" id="IPR017850">
    <property type="entry name" value="Alkaline_phosphatase_core_sf"/>
</dbReference>
<dbReference type="Pfam" id="PF00884">
    <property type="entry name" value="Sulfatase"/>
    <property type="match status" value="1"/>
</dbReference>
<dbReference type="OrthoDB" id="103349at2759"/>
<keyword evidence="9" id="KW-1185">Reference proteome</keyword>
<comment type="cofactor">
    <cofactor evidence="1">
        <name>Ca(2+)</name>
        <dbReference type="ChEBI" id="CHEBI:29108"/>
    </cofactor>
</comment>
<dbReference type="GO" id="GO:0046872">
    <property type="term" value="F:metal ion binding"/>
    <property type="evidence" value="ECO:0007669"/>
    <property type="project" value="UniProtKB-KW"/>
</dbReference>
<evidence type="ECO:0000256" key="5">
    <source>
        <dbReference type="ARBA" id="ARBA00023180"/>
    </source>
</evidence>
<dbReference type="InterPro" id="IPR047115">
    <property type="entry name" value="ARSB"/>
</dbReference>
<evidence type="ECO:0000313" key="9">
    <source>
        <dbReference type="Proteomes" id="UP000821853"/>
    </source>
</evidence>
<feature type="compositionally biased region" description="Low complexity" evidence="6">
    <location>
        <begin position="251"/>
        <end position="262"/>
    </location>
</feature>
<evidence type="ECO:0000256" key="4">
    <source>
        <dbReference type="ARBA" id="ARBA00022837"/>
    </source>
</evidence>
<evidence type="ECO:0000313" key="8">
    <source>
        <dbReference type="EMBL" id="KAH9364352.1"/>
    </source>
</evidence>
<accession>A0A9J6FPH6</accession>